<evidence type="ECO:0000256" key="2">
    <source>
        <dbReference type="SAM" id="SignalP"/>
    </source>
</evidence>
<dbReference type="RefSeq" id="WP_130768069.1">
    <property type="nucleotide sequence ID" value="NZ_AP024684.1"/>
</dbReference>
<keyword evidence="2" id="KW-0732">Signal</keyword>
<feature type="transmembrane region" description="Helical" evidence="1">
    <location>
        <begin position="55"/>
        <end position="75"/>
    </location>
</feature>
<proteinExistence type="predicted"/>
<evidence type="ECO:0000256" key="1">
    <source>
        <dbReference type="SAM" id="Phobius"/>
    </source>
</evidence>
<accession>A0ABN6GRR9</accession>
<evidence type="ECO:0000313" key="3">
    <source>
        <dbReference type="EMBL" id="BCX43890.1"/>
    </source>
</evidence>
<dbReference type="EMBL" id="AP024684">
    <property type="protein sequence ID" value="BCX43890.1"/>
    <property type="molecule type" value="Genomic_DNA"/>
</dbReference>
<keyword evidence="1" id="KW-1133">Transmembrane helix</keyword>
<dbReference type="Proteomes" id="UP000825066">
    <property type="component" value="Chromosome"/>
</dbReference>
<sequence>MELKNNLRRFGAFVPAKVSAGIATLMASGAALASGGSGSPGAAIAGELSGGKADVMLVVAAAAVILGAIILWGYVKKAR</sequence>
<evidence type="ECO:0000313" key="4">
    <source>
        <dbReference type="Proteomes" id="UP000825066"/>
    </source>
</evidence>
<keyword evidence="1" id="KW-0472">Membrane</keyword>
<feature type="chain" id="PRO_5045862848" description="Methyltransferase" evidence="2">
    <location>
        <begin position="34"/>
        <end position="79"/>
    </location>
</feature>
<reference evidence="3 4" key="1">
    <citation type="submission" date="2021-05" db="EMBL/GenBank/DDBJ databases">
        <title>Complete Genome Sequence of Stenotrophomonas pavanii strain Y.</title>
        <authorList>
            <person name="Dohra H."/>
            <person name="Mohad Din A.R.J."/>
            <person name="Suzuki K."/>
            <person name="Fatma A."/>
            <person name="Honjyo M."/>
            <person name="Nishimura T."/>
            <person name="Moriuch R."/>
            <person name="Masuda K."/>
            <person name="Minoura A."/>
            <person name="Tashiro Y."/>
            <person name="Futamata H."/>
        </authorList>
    </citation>
    <scope>NUCLEOTIDE SEQUENCE [LARGE SCALE GENOMIC DNA]</scope>
    <source>
        <strain evidence="4">Y</strain>
    </source>
</reference>
<keyword evidence="1" id="KW-0812">Transmembrane</keyword>
<protein>
    <recommendedName>
        <fullName evidence="5">Methyltransferase</fullName>
    </recommendedName>
</protein>
<keyword evidence="4" id="KW-1185">Reference proteome</keyword>
<gene>
    <name evidence="3" type="ORF">STNY_R20890</name>
</gene>
<name>A0ABN6GRR9_9GAMM</name>
<evidence type="ECO:0008006" key="5">
    <source>
        <dbReference type="Google" id="ProtNLM"/>
    </source>
</evidence>
<organism evidence="3 4">
    <name type="scientific">Stenotrophomonas pavanii</name>
    <dbReference type="NCBI Taxonomy" id="487698"/>
    <lineage>
        <taxon>Bacteria</taxon>
        <taxon>Pseudomonadati</taxon>
        <taxon>Pseudomonadota</taxon>
        <taxon>Gammaproteobacteria</taxon>
        <taxon>Lysobacterales</taxon>
        <taxon>Lysobacteraceae</taxon>
        <taxon>Stenotrophomonas</taxon>
    </lineage>
</organism>
<feature type="signal peptide" evidence="2">
    <location>
        <begin position="1"/>
        <end position="33"/>
    </location>
</feature>